<reference evidence="1" key="2">
    <citation type="journal article" date="2015" name="Data Brief">
        <title>Shoot transcriptome of the giant reed, Arundo donax.</title>
        <authorList>
            <person name="Barrero R.A."/>
            <person name="Guerrero F.D."/>
            <person name="Moolhuijzen P."/>
            <person name="Goolsby J.A."/>
            <person name="Tidwell J."/>
            <person name="Bellgard S.E."/>
            <person name="Bellgard M.I."/>
        </authorList>
    </citation>
    <scope>NUCLEOTIDE SEQUENCE</scope>
    <source>
        <tissue evidence="1">Shoot tissue taken approximately 20 cm above the soil surface</tissue>
    </source>
</reference>
<dbReference type="EMBL" id="GBRH01279679">
    <property type="protein sequence ID" value="JAD18216.1"/>
    <property type="molecule type" value="Transcribed_RNA"/>
</dbReference>
<name>A0A0A8XWH5_ARUDO</name>
<evidence type="ECO:0000313" key="1">
    <source>
        <dbReference type="EMBL" id="JAD18216.1"/>
    </source>
</evidence>
<proteinExistence type="predicted"/>
<accession>A0A0A8XWH5</accession>
<dbReference type="AlphaFoldDB" id="A0A0A8XWH5"/>
<reference evidence="1" key="1">
    <citation type="submission" date="2014-09" db="EMBL/GenBank/DDBJ databases">
        <authorList>
            <person name="Magalhaes I.L.F."/>
            <person name="Oliveira U."/>
            <person name="Santos F.R."/>
            <person name="Vidigal T.H.D.A."/>
            <person name="Brescovit A.D."/>
            <person name="Santos A.J."/>
        </authorList>
    </citation>
    <scope>NUCLEOTIDE SEQUENCE</scope>
    <source>
        <tissue evidence="1">Shoot tissue taken approximately 20 cm above the soil surface</tissue>
    </source>
</reference>
<sequence>MLSNSLVLNSSFSNNWDISNCGTEHGGNGGI</sequence>
<organism evidence="1">
    <name type="scientific">Arundo donax</name>
    <name type="common">Giant reed</name>
    <name type="synonym">Donax arundinaceus</name>
    <dbReference type="NCBI Taxonomy" id="35708"/>
    <lineage>
        <taxon>Eukaryota</taxon>
        <taxon>Viridiplantae</taxon>
        <taxon>Streptophyta</taxon>
        <taxon>Embryophyta</taxon>
        <taxon>Tracheophyta</taxon>
        <taxon>Spermatophyta</taxon>
        <taxon>Magnoliopsida</taxon>
        <taxon>Liliopsida</taxon>
        <taxon>Poales</taxon>
        <taxon>Poaceae</taxon>
        <taxon>PACMAD clade</taxon>
        <taxon>Arundinoideae</taxon>
        <taxon>Arundineae</taxon>
        <taxon>Arundo</taxon>
    </lineage>
</organism>
<protein>
    <submittedName>
        <fullName evidence="1">Uncharacterized protein</fullName>
    </submittedName>
</protein>